<dbReference type="EMBL" id="CP011388">
    <property type="protein sequence ID" value="ANE48586.1"/>
    <property type="molecule type" value="Genomic_DNA"/>
</dbReference>
<evidence type="ECO:0008006" key="4">
    <source>
        <dbReference type="Google" id="ProtNLM"/>
    </source>
</evidence>
<dbReference type="AlphaFoldDB" id="A0A172TNN4"/>
<sequence>MTEIMNEDREEYTDLSTVESQRNDLVAEEFPEGPYGSSILSDKLGKSAPYRKDQRPPNRFTYENRELHEGISRDYPGSHPTHDESRNEDPVERG</sequence>
<gene>
    <name evidence="2" type="ORF">SY83_22430</name>
</gene>
<dbReference type="RefSeq" id="WP_068610624.1">
    <property type="nucleotide sequence ID" value="NZ_CP011388.1"/>
</dbReference>
<evidence type="ECO:0000313" key="2">
    <source>
        <dbReference type="EMBL" id="ANE48586.1"/>
    </source>
</evidence>
<keyword evidence="3" id="KW-1185">Reference proteome</keyword>
<dbReference type="PATRIC" id="fig|1178515.4.peg.4550"/>
<dbReference type="OrthoDB" id="2376226at2"/>
<accession>A0A172TNN4</accession>
<organism evidence="2 3">
    <name type="scientific">Paenibacillus swuensis</name>
    <dbReference type="NCBI Taxonomy" id="1178515"/>
    <lineage>
        <taxon>Bacteria</taxon>
        <taxon>Bacillati</taxon>
        <taxon>Bacillota</taxon>
        <taxon>Bacilli</taxon>
        <taxon>Bacillales</taxon>
        <taxon>Paenibacillaceae</taxon>
        <taxon>Paenibacillus</taxon>
    </lineage>
</organism>
<evidence type="ECO:0000256" key="1">
    <source>
        <dbReference type="SAM" id="MobiDB-lite"/>
    </source>
</evidence>
<proteinExistence type="predicted"/>
<evidence type="ECO:0000313" key="3">
    <source>
        <dbReference type="Proteomes" id="UP000076927"/>
    </source>
</evidence>
<dbReference type="Proteomes" id="UP000076927">
    <property type="component" value="Chromosome"/>
</dbReference>
<reference evidence="2 3" key="1">
    <citation type="submission" date="2015-01" db="EMBL/GenBank/DDBJ databases">
        <title>Paenibacillus swuensis/DY6/whole genome sequencing.</title>
        <authorList>
            <person name="Kim M.K."/>
            <person name="Srinivasan S."/>
            <person name="Lee J.-J."/>
        </authorList>
    </citation>
    <scope>NUCLEOTIDE SEQUENCE [LARGE SCALE GENOMIC DNA]</scope>
    <source>
        <strain evidence="2 3">DY6</strain>
    </source>
</reference>
<feature type="region of interest" description="Disordered" evidence="1">
    <location>
        <begin position="1"/>
        <end position="94"/>
    </location>
</feature>
<dbReference type="STRING" id="1178515.SY83_22430"/>
<feature type="compositionally biased region" description="Basic and acidic residues" evidence="1">
    <location>
        <begin position="80"/>
        <end position="94"/>
    </location>
</feature>
<protein>
    <recommendedName>
        <fullName evidence="4">Cytosolic protein</fullName>
    </recommendedName>
</protein>
<feature type="compositionally biased region" description="Basic and acidic residues" evidence="1">
    <location>
        <begin position="50"/>
        <end position="72"/>
    </location>
</feature>
<name>A0A172TNN4_9BACL</name>
<dbReference type="KEGG" id="pswu:SY83_22430"/>